<keyword evidence="7" id="KW-0472">Membrane</keyword>
<dbReference type="SUPFAM" id="SSF56112">
    <property type="entry name" value="Protein kinase-like (PK-like)"/>
    <property type="match status" value="1"/>
</dbReference>
<evidence type="ECO:0000256" key="1">
    <source>
        <dbReference type="ARBA" id="ARBA00022679"/>
    </source>
</evidence>
<name>A0A2Y9A544_9MICO</name>
<dbReference type="SMART" id="SM00220">
    <property type="entry name" value="S_TKc"/>
    <property type="match status" value="1"/>
</dbReference>
<dbReference type="InterPro" id="IPR017441">
    <property type="entry name" value="Protein_kinase_ATP_BS"/>
</dbReference>
<gene>
    <name evidence="9" type="ORF">SAMN05216184_102256</name>
</gene>
<keyword evidence="2 5" id="KW-0547">Nucleotide-binding</keyword>
<feature type="transmembrane region" description="Helical" evidence="7">
    <location>
        <begin position="369"/>
        <end position="402"/>
    </location>
</feature>
<evidence type="ECO:0000256" key="4">
    <source>
        <dbReference type="ARBA" id="ARBA00022840"/>
    </source>
</evidence>
<dbReference type="Gene3D" id="3.30.200.20">
    <property type="entry name" value="Phosphorylase Kinase, domain 1"/>
    <property type="match status" value="1"/>
</dbReference>
<dbReference type="Pfam" id="PF00069">
    <property type="entry name" value="Pkinase"/>
    <property type="match status" value="1"/>
</dbReference>
<dbReference type="PANTHER" id="PTHR43289:SF34">
    <property type="entry name" value="SERINE_THREONINE-PROTEIN KINASE YBDM-RELATED"/>
    <property type="match status" value="1"/>
</dbReference>
<keyword evidence="7" id="KW-0812">Transmembrane</keyword>
<feature type="transmembrane region" description="Helical" evidence="7">
    <location>
        <begin position="468"/>
        <end position="487"/>
    </location>
</feature>
<feature type="transmembrane region" description="Helical" evidence="7">
    <location>
        <begin position="423"/>
        <end position="456"/>
    </location>
</feature>
<dbReference type="Proteomes" id="UP000250222">
    <property type="component" value="Unassembled WGS sequence"/>
</dbReference>
<dbReference type="InterPro" id="IPR011009">
    <property type="entry name" value="Kinase-like_dom_sf"/>
</dbReference>
<dbReference type="EMBL" id="UETB01000002">
    <property type="protein sequence ID" value="SSA39335.1"/>
    <property type="molecule type" value="Genomic_DNA"/>
</dbReference>
<keyword evidence="9" id="KW-0723">Serine/threonine-protein kinase</keyword>
<dbReference type="Gene3D" id="1.10.510.10">
    <property type="entry name" value="Transferase(Phosphotransferase) domain 1"/>
    <property type="match status" value="1"/>
</dbReference>
<evidence type="ECO:0000256" key="7">
    <source>
        <dbReference type="SAM" id="Phobius"/>
    </source>
</evidence>
<protein>
    <submittedName>
        <fullName evidence="9">Serine/threonine protein kinase</fullName>
    </submittedName>
</protein>
<keyword evidence="3 9" id="KW-0418">Kinase</keyword>
<evidence type="ECO:0000259" key="8">
    <source>
        <dbReference type="PROSITE" id="PS50011"/>
    </source>
</evidence>
<evidence type="ECO:0000256" key="2">
    <source>
        <dbReference type="ARBA" id="ARBA00022741"/>
    </source>
</evidence>
<keyword evidence="10" id="KW-1185">Reference proteome</keyword>
<evidence type="ECO:0000256" key="6">
    <source>
        <dbReference type="SAM" id="MobiDB-lite"/>
    </source>
</evidence>
<feature type="binding site" evidence="5">
    <location>
        <position position="35"/>
    </location>
    <ligand>
        <name>ATP</name>
        <dbReference type="ChEBI" id="CHEBI:30616"/>
    </ligand>
</feature>
<evidence type="ECO:0000256" key="5">
    <source>
        <dbReference type="PROSITE-ProRule" id="PRU10141"/>
    </source>
</evidence>
<dbReference type="AlphaFoldDB" id="A0A2Y9A544"/>
<dbReference type="GO" id="GO:0005524">
    <property type="term" value="F:ATP binding"/>
    <property type="evidence" value="ECO:0007669"/>
    <property type="project" value="UniProtKB-UniRule"/>
</dbReference>
<keyword evidence="7" id="KW-1133">Transmembrane helix</keyword>
<dbReference type="PANTHER" id="PTHR43289">
    <property type="entry name" value="MITOGEN-ACTIVATED PROTEIN KINASE KINASE KINASE 20-RELATED"/>
    <property type="match status" value="1"/>
</dbReference>
<dbReference type="InterPro" id="IPR008271">
    <property type="entry name" value="Ser/Thr_kinase_AS"/>
</dbReference>
<dbReference type="PROSITE" id="PS00108">
    <property type="entry name" value="PROTEIN_KINASE_ST"/>
    <property type="match status" value="1"/>
</dbReference>
<sequence length="544" mass="55998">MQGIDGYHLVRRIGAGGMGTVHEALDAEGNRVAVKVLHESIAADPAARDRLRREVELLHRVRGQGVARVLDAEVDGVTAFVVTELVDGPTLEDDVREHGPLDAEELGGLAHGLAAGLRSIHAAGVTHRDLKPGNVMLAPDGPVIIDFGIAQVADDVRLTQTGMVTGTPGYLDPEVLAGADPGPDGDWWAWAAVLTFAATGRPPFGRGTMQAVLGRVSTGIVDTAGLPDDVAAALAAALDPAPERRLPPEELLAAVDGDWDRPALTALLAPPPPSVPRTSVLPSPRPPSSETRVLPPVVDEPYPGMQQPWQAAPQQAWQPESQRPWQPEPQYPAPVQQHPPVQAPPGWGSAAPLEPPEWARPPRRRTGAVAALGLGLSALALVAPGSWLVGLAALLVVLGAVGRGTRRLRAGRLRRGPRRSDAARAWLGAPAHLLWAAGAALPGVLLAVVVAGGGWWAAHGIGVASGSATPALTWAAAAAGLALAWVAPPSASAREGARAVLGGLPVPAVRAVVLAALTTAAVLGVVVLAGNAPDPVWSPLPEPA</sequence>
<dbReference type="InterPro" id="IPR000719">
    <property type="entry name" value="Prot_kinase_dom"/>
</dbReference>
<feature type="compositionally biased region" description="Low complexity" evidence="6">
    <location>
        <begin position="306"/>
        <end position="319"/>
    </location>
</feature>
<organism evidence="9 10">
    <name type="scientific">Georgenia satyanarayanai</name>
    <dbReference type="NCBI Taxonomy" id="860221"/>
    <lineage>
        <taxon>Bacteria</taxon>
        <taxon>Bacillati</taxon>
        <taxon>Actinomycetota</taxon>
        <taxon>Actinomycetes</taxon>
        <taxon>Micrococcales</taxon>
        <taxon>Bogoriellaceae</taxon>
        <taxon>Georgenia</taxon>
    </lineage>
</organism>
<keyword evidence="4 5" id="KW-0067">ATP-binding</keyword>
<proteinExistence type="predicted"/>
<dbReference type="CDD" id="cd14014">
    <property type="entry name" value="STKc_PknB_like"/>
    <property type="match status" value="1"/>
</dbReference>
<reference evidence="9 10" key="1">
    <citation type="submission" date="2016-10" db="EMBL/GenBank/DDBJ databases">
        <authorList>
            <person name="Cai Z."/>
        </authorList>
    </citation>
    <scope>NUCLEOTIDE SEQUENCE [LARGE SCALE GENOMIC DNA]</scope>
    <source>
        <strain evidence="9 10">CGMCC 1.10826</strain>
    </source>
</reference>
<evidence type="ECO:0000313" key="9">
    <source>
        <dbReference type="EMBL" id="SSA39335.1"/>
    </source>
</evidence>
<dbReference type="RefSeq" id="WP_110851575.1">
    <property type="nucleotide sequence ID" value="NZ_QKLZ01000002.1"/>
</dbReference>
<accession>A0A2Y9A544</accession>
<evidence type="ECO:0000256" key="3">
    <source>
        <dbReference type="ARBA" id="ARBA00022777"/>
    </source>
</evidence>
<dbReference type="OrthoDB" id="9762169at2"/>
<feature type="transmembrane region" description="Helical" evidence="7">
    <location>
        <begin position="508"/>
        <end position="530"/>
    </location>
</feature>
<feature type="region of interest" description="Disordered" evidence="6">
    <location>
        <begin position="263"/>
        <end position="357"/>
    </location>
</feature>
<dbReference type="PROSITE" id="PS00107">
    <property type="entry name" value="PROTEIN_KINASE_ATP"/>
    <property type="match status" value="1"/>
</dbReference>
<evidence type="ECO:0000313" key="10">
    <source>
        <dbReference type="Proteomes" id="UP000250222"/>
    </source>
</evidence>
<dbReference type="PROSITE" id="PS50011">
    <property type="entry name" value="PROTEIN_KINASE_DOM"/>
    <property type="match status" value="1"/>
</dbReference>
<feature type="domain" description="Protein kinase" evidence="8">
    <location>
        <begin position="7"/>
        <end position="264"/>
    </location>
</feature>
<dbReference type="GO" id="GO:0004674">
    <property type="term" value="F:protein serine/threonine kinase activity"/>
    <property type="evidence" value="ECO:0007669"/>
    <property type="project" value="UniProtKB-KW"/>
</dbReference>
<keyword evidence="1" id="KW-0808">Transferase</keyword>